<dbReference type="PANTHER" id="PTHR23272:SF135">
    <property type="entry name" value="ZINC FINGER BED DOMAIN-CONTAINING PROTEIN DAYSLEEPER-LIKE"/>
    <property type="match status" value="1"/>
</dbReference>
<sequence>MSGPSRVNRTDEERAEDARQGLAKLICYHNMAPHTICGGAFLDIIRWLNPNMVPSFKFEILEHNCLKLYKEEQCIAKESFSKLAGQISLSVDLLVHEKQGDQYLCLGAQFIDADWKLRKWVIKYCGVSNMNMDLPSEAILKSLKEYDIETKILSLTAVGTGGLADTVKENVQERLKLPMNGQLFHVQCSCDVISRMVKKGFEEVDEIVDKVQLLGWSKSPPLWNLTSSKLSEALRKFSKKGREKVKRVCKIADRIYEITKGLFEFKRPTPNLFLPHLQEIRAYLVQESASSDAFVRLVALKMLEILNKYWDDMSLVLSITAFLDPRYKRNFLEFCLSESCATTILENIRKVYDGYAVQCDQKEYLLSDSSTESGEDDDEDGDEDEKRSRRHSNKKLRNSRLKNLNVVKEYLQSVQSMNDESQWSDLDLYLEEPVLPWMEDFSVLHWWKENGFKYPQLSRMARDFLAIPLSVATGSDAYYTERREADWRLLSLKPELMNALKCTRSWKFGYVKSNISSSEAQQDFFAALMRS</sequence>
<evidence type="ECO:0000259" key="2">
    <source>
        <dbReference type="Pfam" id="PF05699"/>
    </source>
</evidence>
<dbReference type="PANTHER" id="PTHR23272">
    <property type="entry name" value="BED FINGER-RELATED"/>
    <property type="match status" value="1"/>
</dbReference>
<evidence type="ECO:0000259" key="3">
    <source>
        <dbReference type="Pfam" id="PF14372"/>
    </source>
</evidence>
<feature type="domain" description="HAT C-terminal dimerisation" evidence="2">
    <location>
        <begin position="425"/>
        <end position="506"/>
    </location>
</feature>
<evidence type="ECO:0000313" key="5">
    <source>
        <dbReference type="RefSeq" id="XP_021837123.2"/>
    </source>
</evidence>
<evidence type="ECO:0000313" key="6">
    <source>
        <dbReference type="RefSeq" id="XP_056699707.1"/>
    </source>
</evidence>
<feature type="region of interest" description="Disordered" evidence="1">
    <location>
        <begin position="368"/>
        <end position="392"/>
    </location>
</feature>
<reference evidence="5 6" key="2">
    <citation type="submission" date="2025-05" db="UniProtKB">
        <authorList>
            <consortium name="RefSeq"/>
        </authorList>
    </citation>
    <scope>IDENTIFICATION</scope>
    <source>
        <tissue evidence="5 6">Leaf</tissue>
    </source>
</reference>
<dbReference type="RefSeq" id="XP_056699707.1">
    <property type="nucleotide sequence ID" value="XM_056843729.1"/>
</dbReference>
<dbReference type="SUPFAM" id="SSF53098">
    <property type="entry name" value="Ribonuclease H-like"/>
    <property type="match status" value="1"/>
</dbReference>
<dbReference type="InterPro" id="IPR008906">
    <property type="entry name" value="HATC_C_dom"/>
</dbReference>
<dbReference type="Pfam" id="PF05699">
    <property type="entry name" value="Dimer_Tnp_hAT"/>
    <property type="match status" value="1"/>
</dbReference>
<protein>
    <submittedName>
        <fullName evidence="5 6">Zinc finger BED domain-containing protein RICESLEEPER 2-like</fullName>
    </submittedName>
</protein>
<reference evidence="4" key="1">
    <citation type="journal article" date="2021" name="Nat. Commun.">
        <title>Genomic analyses provide insights into spinach domestication and the genetic basis of agronomic traits.</title>
        <authorList>
            <person name="Cai X."/>
            <person name="Sun X."/>
            <person name="Xu C."/>
            <person name="Sun H."/>
            <person name="Wang X."/>
            <person name="Ge C."/>
            <person name="Zhang Z."/>
            <person name="Wang Q."/>
            <person name="Fei Z."/>
            <person name="Jiao C."/>
            <person name="Wang Q."/>
        </authorList>
    </citation>
    <scope>NUCLEOTIDE SEQUENCE [LARGE SCALE GENOMIC DNA]</scope>
    <source>
        <strain evidence="4">cv. Varoflay</strain>
    </source>
</reference>
<dbReference type="Proteomes" id="UP000813463">
    <property type="component" value="Chromosome 4"/>
</dbReference>
<dbReference type="AlphaFoldDB" id="A0A9R0HUL1"/>
<dbReference type="KEGG" id="soe:110776866"/>
<accession>A0A9R0HUL1</accession>
<dbReference type="GO" id="GO:0046983">
    <property type="term" value="F:protein dimerization activity"/>
    <property type="evidence" value="ECO:0007669"/>
    <property type="project" value="InterPro"/>
</dbReference>
<dbReference type="InterPro" id="IPR012337">
    <property type="entry name" value="RNaseH-like_sf"/>
</dbReference>
<feature type="domain" description="hAT-like transposase RNase-H fold" evidence="3">
    <location>
        <begin position="266"/>
        <end position="353"/>
    </location>
</feature>
<dbReference type="GO" id="GO:0003677">
    <property type="term" value="F:DNA binding"/>
    <property type="evidence" value="ECO:0007669"/>
    <property type="project" value="InterPro"/>
</dbReference>
<dbReference type="RefSeq" id="XP_021837123.2">
    <property type="nucleotide sequence ID" value="XM_021981431.2"/>
</dbReference>
<dbReference type="GeneID" id="110776866"/>
<organism evidence="4 5">
    <name type="scientific">Spinacia oleracea</name>
    <name type="common">Spinach</name>
    <dbReference type="NCBI Taxonomy" id="3562"/>
    <lineage>
        <taxon>Eukaryota</taxon>
        <taxon>Viridiplantae</taxon>
        <taxon>Streptophyta</taxon>
        <taxon>Embryophyta</taxon>
        <taxon>Tracheophyta</taxon>
        <taxon>Spermatophyta</taxon>
        <taxon>Magnoliopsida</taxon>
        <taxon>eudicotyledons</taxon>
        <taxon>Gunneridae</taxon>
        <taxon>Pentapetalae</taxon>
        <taxon>Caryophyllales</taxon>
        <taxon>Chenopodiaceae</taxon>
        <taxon>Chenopodioideae</taxon>
        <taxon>Anserineae</taxon>
        <taxon>Spinacia</taxon>
    </lineage>
</organism>
<proteinExistence type="predicted"/>
<evidence type="ECO:0000256" key="1">
    <source>
        <dbReference type="SAM" id="MobiDB-lite"/>
    </source>
</evidence>
<dbReference type="InterPro" id="IPR025525">
    <property type="entry name" value="hAT-like_transposase_RNase-H"/>
</dbReference>
<gene>
    <name evidence="5 6" type="primary">LOC110776866</name>
</gene>
<evidence type="ECO:0000313" key="4">
    <source>
        <dbReference type="Proteomes" id="UP000813463"/>
    </source>
</evidence>
<name>A0A9R0HUL1_SPIOL</name>
<keyword evidence="4" id="KW-1185">Reference proteome</keyword>
<dbReference type="Pfam" id="PF14372">
    <property type="entry name" value="hAT-like_RNase-H"/>
    <property type="match status" value="1"/>
</dbReference>
<feature type="compositionally biased region" description="Acidic residues" evidence="1">
    <location>
        <begin position="373"/>
        <end position="383"/>
    </location>
</feature>